<comment type="caution">
    <text evidence="12">The sequence shown here is derived from an EMBL/GenBank/DDBJ whole genome shotgun (WGS) entry which is preliminary data.</text>
</comment>
<dbReference type="GO" id="GO:0005737">
    <property type="term" value="C:cytoplasm"/>
    <property type="evidence" value="ECO:0007669"/>
    <property type="project" value="UniProtKB-SubCell"/>
</dbReference>
<comment type="catalytic activity">
    <reaction evidence="10">
        <text>glycyl-[formate C-acetyltransferase] + reduced [flavodoxin] + S-adenosyl-L-methionine = glycin-2-yl radical-[formate C-acetyltransferase] + semiquinone [flavodoxin] + 5'-deoxyadenosine + L-methionine + H(+)</text>
        <dbReference type="Rhea" id="RHEA:19225"/>
        <dbReference type="Rhea" id="RHEA-COMP:10622"/>
        <dbReference type="Rhea" id="RHEA-COMP:12190"/>
        <dbReference type="Rhea" id="RHEA-COMP:12191"/>
        <dbReference type="Rhea" id="RHEA-COMP:14480"/>
        <dbReference type="ChEBI" id="CHEBI:15378"/>
        <dbReference type="ChEBI" id="CHEBI:17319"/>
        <dbReference type="ChEBI" id="CHEBI:29947"/>
        <dbReference type="ChEBI" id="CHEBI:32722"/>
        <dbReference type="ChEBI" id="CHEBI:57618"/>
        <dbReference type="ChEBI" id="CHEBI:57844"/>
        <dbReference type="ChEBI" id="CHEBI:59789"/>
        <dbReference type="ChEBI" id="CHEBI:140311"/>
        <dbReference type="EC" id="1.97.1.4"/>
    </reaction>
</comment>
<comment type="similarity">
    <text evidence="2 10">Belongs to the organic radical-activating enzymes family.</text>
</comment>
<dbReference type="RefSeq" id="WP_087373641.1">
    <property type="nucleotide sequence ID" value="NZ_NFKK01000013.1"/>
</dbReference>
<keyword evidence="5 10" id="KW-0949">S-adenosyl-L-methionine</keyword>
<dbReference type="InterPro" id="IPR012838">
    <property type="entry name" value="PFL1_activating"/>
</dbReference>
<dbReference type="EC" id="1.97.1.4" evidence="10"/>
<dbReference type="PANTHER" id="PTHR30352">
    <property type="entry name" value="PYRUVATE FORMATE-LYASE-ACTIVATING ENZYME"/>
    <property type="match status" value="1"/>
</dbReference>
<reference evidence="13" key="1">
    <citation type="submission" date="2017-04" db="EMBL/GenBank/DDBJ databases">
        <title>Function of individual gut microbiota members based on whole genome sequencing of pure cultures obtained from chicken caecum.</title>
        <authorList>
            <person name="Medvecky M."/>
            <person name="Cejkova D."/>
            <person name="Polansky O."/>
            <person name="Karasova D."/>
            <person name="Kubasova T."/>
            <person name="Cizek A."/>
            <person name="Rychlik I."/>
        </authorList>
    </citation>
    <scope>NUCLEOTIDE SEQUENCE [LARGE SCALE GENOMIC DNA]</scope>
    <source>
        <strain evidence="13">An180</strain>
    </source>
</reference>
<dbReference type="InterPro" id="IPR058240">
    <property type="entry name" value="rSAM_sf"/>
</dbReference>
<dbReference type="InterPro" id="IPR013785">
    <property type="entry name" value="Aldolase_TIM"/>
</dbReference>
<comment type="function">
    <text evidence="1 10">Activation of pyruvate formate-lyase under anaerobic conditions by generation of an organic free radical, using S-adenosylmethionine and reduced flavodoxin as cosubstrates to produce 5'-deoxy-adenosine.</text>
</comment>
<dbReference type="PROSITE" id="PS51918">
    <property type="entry name" value="RADICAL_SAM"/>
    <property type="match status" value="1"/>
</dbReference>
<comment type="cofactor">
    <cofactor evidence="10">
        <name>[4Fe-4S] cluster</name>
        <dbReference type="ChEBI" id="CHEBI:49883"/>
    </cofactor>
    <text evidence="10">Binds 1 [4Fe-4S] cluster. The cluster is coordinated with 3 cysteines and an exchangeable S-adenosyl-L-methionine.</text>
</comment>
<evidence type="ECO:0000256" key="7">
    <source>
        <dbReference type="ARBA" id="ARBA00023002"/>
    </source>
</evidence>
<keyword evidence="12" id="KW-0670">Pyruvate</keyword>
<sequence length="238" mass="26274">MTGYLHSIESMGTVDGPGIRTVVFLQGCALRCRYCHNPDTWKTGGGQQITPEALVRKLRRYVPYYTRSGGGVTFSGGEPLLQPEFLSECLRLCKAEGIHTCIDTAGVGLGDYDGILQNTDLVLYDVKHEAPDAYRALTGQPIDRTHAFVEAVRKAGTPMWVRHVVVPGVTDDEAHMQALAGYIRTLPNAQRVELLPYHLLGVNKYAALGLPYPLEGVPAMDRARCEQYQDTYFGGWSK</sequence>
<dbReference type="EMBL" id="NFKK01000013">
    <property type="protein sequence ID" value="OUP52061.1"/>
    <property type="molecule type" value="Genomic_DNA"/>
</dbReference>
<dbReference type="AlphaFoldDB" id="A0A1Y4LB92"/>
<dbReference type="GO" id="GO:0051539">
    <property type="term" value="F:4 iron, 4 sulfur cluster binding"/>
    <property type="evidence" value="ECO:0007669"/>
    <property type="project" value="UniProtKB-UniRule"/>
</dbReference>
<evidence type="ECO:0000256" key="5">
    <source>
        <dbReference type="ARBA" id="ARBA00022691"/>
    </source>
</evidence>
<proteinExistence type="inferred from homology"/>
<evidence type="ECO:0000256" key="2">
    <source>
        <dbReference type="ARBA" id="ARBA00009777"/>
    </source>
</evidence>
<organism evidence="12 13">
    <name type="scientific">Butyricicoccus pullicaecorum</name>
    <dbReference type="NCBI Taxonomy" id="501571"/>
    <lineage>
        <taxon>Bacteria</taxon>
        <taxon>Bacillati</taxon>
        <taxon>Bacillota</taxon>
        <taxon>Clostridia</taxon>
        <taxon>Eubacteriales</taxon>
        <taxon>Butyricicoccaceae</taxon>
        <taxon>Butyricicoccus</taxon>
    </lineage>
</organism>
<evidence type="ECO:0000256" key="8">
    <source>
        <dbReference type="ARBA" id="ARBA00023004"/>
    </source>
</evidence>
<dbReference type="Gene3D" id="3.20.20.70">
    <property type="entry name" value="Aldolase class I"/>
    <property type="match status" value="1"/>
</dbReference>
<evidence type="ECO:0000256" key="3">
    <source>
        <dbReference type="ARBA" id="ARBA00021356"/>
    </source>
</evidence>
<dbReference type="InterPro" id="IPR034457">
    <property type="entry name" value="Organic_radical-activating"/>
</dbReference>
<keyword evidence="7 10" id="KW-0560">Oxidoreductase</keyword>
<accession>A0A1Y4LB92</accession>
<evidence type="ECO:0000256" key="10">
    <source>
        <dbReference type="RuleBase" id="RU362053"/>
    </source>
</evidence>
<keyword evidence="4 10" id="KW-0004">4Fe-4S</keyword>
<dbReference type="GO" id="GO:0016829">
    <property type="term" value="F:lyase activity"/>
    <property type="evidence" value="ECO:0007669"/>
    <property type="project" value="UniProtKB-KW"/>
</dbReference>
<evidence type="ECO:0000259" key="11">
    <source>
        <dbReference type="PROSITE" id="PS51918"/>
    </source>
</evidence>
<evidence type="ECO:0000313" key="12">
    <source>
        <dbReference type="EMBL" id="OUP52061.1"/>
    </source>
</evidence>
<dbReference type="PROSITE" id="PS01087">
    <property type="entry name" value="RADICAL_ACTIVATING"/>
    <property type="match status" value="1"/>
</dbReference>
<dbReference type="SFLD" id="SFLDG01066">
    <property type="entry name" value="organic_radical-activating_enz"/>
    <property type="match status" value="1"/>
</dbReference>
<dbReference type="InterPro" id="IPR007197">
    <property type="entry name" value="rSAM"/>
</dbReference>
<evidence type="ECO:0000256" key="1">
    <source>
        <dbReference type="ARBA" id="ARBA00003141"/>
    </source>
</evidence>
<evidence type="ECO:0000256" key="6">
    <source>
        <dbReference type="ARBA" id="ARBA00022723"/>
    </source>
</evidence>
<evidence type="ECO:0000256" key="4">
    <source>
        <dbReference type="ARBA" id="ARBA00022485"/>
    </source>
</evidence>
<keyword evidence="12" id="KW-0456">Lyase</keyword>
<evidence type="ECO:0000256" key="9">
    <source>
        <dbReference type="ARBA" id="ARBA00023014"/>
    </source>
</evidence>
<feature type="domain" description="Radical SAM core" evidence="11">
    <location>
        <begin position="14"/>
        <end position="236"/>
    </location>
</feature>
<gene>
    <name evidence="12" type="ORF">B5F17_10455</name>
</gene>
<dbReference type="GO" id="GO:0043365">
    <property type="term" value="F:[formate-C-acetyltransferase]-activating enzyme activity"/>
    <property type="evidence" value="ECO:0007669"/>
    <property type="project" value="UniProtKB-UniRule"/>
</dbReference>
<evidence type="ECO:0000313" key="13">
    <source>
        <dbReference type="Proteomes" id="UP000195897"/>
    </source>
</evidence>
<dbReference type="InterPro" id="IPR001989">
    <property type="entry name" value="Radical_activat_CS"/>
</dbReference>
<dbReference type="CDD" id="cd01335">
    <property type="entry name" value="Radical_SAM"/>
    <property type="match status" value="1"/>
</dbReference>
<dbReference type="SFLD" id="SFLDS00029">
    <property type="entry name" value="Radical_SAM"/>
    <property type="match status" value="1"/>
</dbReference>
<keyword evidence="9 10" id="KW-0411">Iron-sulfur</keyword>
<dbReference type="PANTHER" id="PTHR30352:SF5">
    <property type="entry name" value="PYRUVATE FORMATE-LYASE 1-ACTIVATING ENZYME"/>
    <property type="match status" value="1"/>
</dbReference>
<keyword evidence="6 10" id="KW-0479">Metal-binding</keyword>
<dbReference type="GO" id="GO:0046872">
    <property type="term" value="F:metal ion binding"/>
    <property type="evidence" value="ECO:0007669"/>
    <property type="project" value="UniProtKB-UniRule"/>
</dbReference>
<name>A0A1Y4LB92_9FIRM</name>
<keyword evidence="8 10" id="KW-0408">Iron</keyword>
<dbReference type="SUPFAM" id="SSF102114">
    <property type="entry name" value="Radical SAM enzymes"/>
    <property type="match status" value="1"/>
</dbReference>
<protein>
    <recommendedName>
        <fullName evidence="3 10">Pyruvate formate-lyase-activating enzyme</fullName>
        <ecNumber evidence="10">1.97.1.4</ecNumber>
    </recommendedName>
</protein>
<keyword evidence="10" id="KW-0963">Cytoplasm</keyword>
<dbReference type="NCBIfam" id="TIGR02493">
    <property type="entry name" value="PFLA"/>
    <property type="match status" value="1"/>
</dbReference>
<dbReference type="Proteomes" id="UP000195897">
    <property type="component" value="Unassembled WGS sequence"/>
</dbReference>
<comment type="subcellular location">
    <subcellularLocation>
        <location evidence="10">Cytoplasm</location>
    </subcellularLocation>
</comment>
<dbReference type="Pfam" id="PF04055">
    <property type="entry name" value="Radical_SAM"/>
    <property type="match status" value="1"/>
</dbReference>